<proteinExistence type="predicted"/>
<comment type="caution">
    <text evidence="2">The sequence shown here is derived from an EMBL/GenBank/DDBJ whole genome shotgun (WGS) entry which is preliminary data.</text>
</comment>
<evidence type="ECO:0000313" key="3">
    <source>
        <dbReference type="Proteomes" id="UP000257139"/>
    </source>
</evidence>
<name>A0A7Z7NL84_9BURK</name>
<evidence type="ECO:0000313" key="2">
    <source>
        <dbReference type="EMBL" id="SPC08717.1"/>
    </source>
</evidence>
<accession>A0A7Z7NL84</accession>
<protein>
    <submittedName>
        <fullName evidence="2">Uncharacterized protein</fullName>
    </submittedName>
</protein>
<feature type="region of interest" description="Disordered" evidence="1">
    <location>
        <begin position="1"/>
        <end position="26"/>
    </location>
</feature>
<reference evidence="2 3" key="1">
    <citation type="submission" date="2018-01" db="EMBL/GenBank/DDBJ databases">
        <authorList>
            <person name="Clerissi C."/>
        </authorList>
    </citation>
    <scope>NUCLEOTIDE SEQUENCE [LARGE SCALE GENOMIC DNA]</scope>
    <source>
        <strain evidence="2">Cupriavidus taiwanensis STM 6021</strain>
    </source>
</reference>
<dbReference type="AlphaFoldDB" id="A0A7Z7NL84"/>
<evidence type="ECO:0000256" key="1">
    <source>
        <dbReference type="SAM" id="MobiDB-lite"/>
    </source>
</evidence>
<sequence length="58" mass="6207">MAISSQPDQAALECHGSTAQRKSHPELTKYQRFPAALCRGCMSVTSSSRPCIPGETSP</sequence>
<gene>
    <name evidence="2" type="ORF">CBM2594_A40040</name>
</gene>
<organism evidence="2 3">
    <name type="scientific">Cupriavidus taiwanensis</name>
    <dbReference type="NCBI Taxonomy" id="164546"/>
    <lineage>
        <taxon>Bacteria</taxon>
        <taxon>Pseudomonadati</taxon>
        <taxon>Pseudomonadota</taxon>
        <taxon>Betaproteobacteria</taxon>
        <taxon>Burkholderiales</taxon>
        <taxon>Burkholderiaceae</taxon>
        <taxon>Cupriavidus</taxon>
    </lineage>
</organism>
<dbReference type="Proteomes" id="UP000257139">
    <property type="component" value="Chromosome CBM2594_a"/>
</dbReference>
<dbReference type="EMBL" id="OGUU01000008">
    <property type="protein sequence ID" value="SPC08717.1"/>
    <property type="molecule type" value="Genomic_DNA"/>
</dbReference>